<organism evidence="1 2">
    <name type="scientific">Araneus ventricosus</name>
    <name type="common">Orbweaver spider</name>
    <name type="synonym">Epeira ventricosa</name>
    <dbReference type="NCBI Taxonomy" id="182803"/>
    <lineage>
        <taxon>Eukaryota</taxon>
        <taxon>Metazoa</taxon>
        <taxon>Ecdysozoa</taxon>
        <taxon>Arthropoda</taxon>
        <taxon>Chelicerata</taxon>
        <taxon>Arachnida</taxon>
        <taxon>Araneae</taxon>
        <taxon>Araneomorphae</taxon>
        <taxon>Entelegynae</taxon>
        <taxon>Araneoidea</taxon>
        <taxon>Araneidae</taxon>
        <taxon>Araneus</taxon>
    </lineage>
</organism>
<comment type="caution">
    <text evidence="1">The sequence shown here is derived from an EMBL/GenBank/DDBJ whole genome shotgun (WGS) entry which is preliminary data.</text>
</comment>
<name>A0A4Y2GL44_ARAVE</name>
<gene>
    <name evidence="1" type="ORF">AVEN_195803_1</name>
</gene>
<reference evidence="1 2" key="1">
    <citation type="journal article" date="2019" name="Sci. Rep.">
        <title>Orb-weaving spider Araneus ventricosus genome elucidates the spidroin gene catalogue.</title>
        <authorList>
            <person name="Kono N."/>
            <person name="Nakamura H."/>
            <person name="Ohtoshi R."/>
            <person name="Moran D.A.P."/>
            <person name="Shinohara A."/>
            <person name="Yoshida Y."/>
            <person name="Fujiwara M."/>
            <person name="Mori M."/>
            <person name="Tomita M."/>
            <person name="Arakawa K."/>
        </authorList>
    </citation>
    <scope>NUCLEOTIDE SEQUENCE [LARGE SCALE GENOMIC DNA]</scope>
</reference>
<dbReference type="Proteomes" id="UP000499080">
    <property type="component" value="Unassembled WGS sequence"/>
</dbReference>
<dbReference type="EMBL" id="BGPR01001394">
    <property type="protein sequence ID" value="GBM52794.1"/>
    <property type="molecule type" value="Genomic_DNA"/>
</dbReference>
<evidence type="ECO:0000313" key="2">
    <source>
        <dbReference type="Proteomes" id="UP000499080"/>
    </source>
</evidence>
<evidence type="ECO:0000313" key="1">
    <source>
        <dbReference type="EMBL" id="GBM52794.1"/>
    </source>
</evidence>
<protein>
    <submittedName>
        <fullName evidence="1">Uncharacterized protein</fullName>
    </submittedName>
</protein>
<dbReference type="AlphaFoldDB" id="A0A4Y2GL44"/>
<proteinExistence type="predicted"/>
<accession>A0A4Y2GL44</accession>
<sequence length="79" mass="8616">MGSGHSGTPDIGDKLADHIGDKSKIPENAITFSIFLLEAEIQVFPENSTYQGEYKKTALGSQGVVDRLELLWSFVCRAS</sequence>
<keyword evidence="2" id="KW-1185">Reference proteome</keyword>